<proteinExistence type="predicted"/>
<accession>A0A420ZCC4</accession>
<reference evidence="1 2" key="1">
    <citation type="submission" date="2018-06" db="EMBL/GenBank/DDBJ databases">
        <title>Extensive metabolic versatility and redundancy in microbially diverse, dynamic hydrothermal sediments.</title>
        <authorList>
            <person name="Dombrowski N."/>
            <person name="Teske A."/>
            <person name="Baker B.J."/>
        </authorList>
    </citation>
    <scope>NUCLEOTIDE SEQUENCE [LARGE SCALE GENOMIC DNA]</scope>
    <source>
        <strain evidence="1">B79_G16</strain>
    </source>
</reference>
<protein>
    <submittedName>
        <fullName evidence="1">Uncharacterized protein</fullName>
    </submittedName>
</protein>
<evidence type="ECO:0000313" key="2">
    <source>
        <dbReference type="Proteomes" id="UP000281261"/>
    </source>
</evidence>
<name>A0A420ZCC4_UNCK3</name>
<sequence length="214" mass="25330">MDYTLAVRNIRMAEDLDNSIQFLKAYALKHPELQTNCYAWIRTGHRNKERLKDSILLEKLHKENKHIIRLEHAHSDLVRCCKNIYKQIIPGTDILYENYSLPHYDPRATIDLVLTDNKYVYCLNVSPYLRRADFIGSFLGTVKSLEEKFSVHYPVYYLAPRFTLQAQRALSLVEYIYPLWFEYFKEKGELVLHSLSGTEHPQYFSPSKTYLNPF</sequence>
<evidence type="ECO:0000313" key="1">
    <source>
        <dbReference type="EMBL" id="RLC37004.1"/>
    </source>
</evidence>
<comment type="caution">
    <text evidence="1">The sequence shown here is derived from an EMBL/GenBank/DDBJ whole genome shotgun (WGS) entry which is preliminary data.</text>
</comment>
<dbReference type="AlphaFoldDB" id="A0A420ZCC4"/>
<dbReference type="Proteomes" id="UP000281261">
    <property type="component" value="Unassembled WGS sequence"/>
</dbReference>
<dbReference type="EMBL" id="QMNG01000016">
    <property type="protein sequence ID" value="RLC37004.1"/>
    <property type="molecule type" value="Genomic_DNA"/>
</dbReference>
<organism evidence="1 2">
    <name type="scientific">candidate division Kazan bacterium</name>
    <dbReference type="NCBI Taxonomy" id="2202143"/>
    <lineage>
        <taxon>Bacteria</taxon>
        <taxon>Bacteria division Kazan-3B-28</taxon>
    </lineage>
</organism>
<gene>
    <name evidence="1" type="ORF">DRH29_03225</name>
</gene>